<dbReference type="EMBL" id="KV922012">
    <property type="protein sequence ID" value="ORE03227.1"/>
    <property type="molecule type" value="Genomic_DNA"/>
</dbReference>
<dbReference type="GO" id="GO:0046983">
    <property type="term" value="F:protein dimerization activity"/>
    <property type="evidence" value="ECO:0007669"/>
    <property type="project" value="InterPro"/>
</dbReference>
<comment type="subcellular location">
    <subcellularLocation>
        <location evidence="1">Nucleus</location>
    </subcellularLocation>
</comment>
<dbReference type="InterPro" id="IPR036638">
    <property type="entry name" value="HLH_DNA-bd_sf"/>
</dbReference>
<feature type="domain" description="BHLH" evidence="6">
    <location>
        <begin position="158"/>
        <end position="219"/>
    </location>
</feature>
<dbReference type="GO" id="GO:0000978">
    <property type="term" value="F:RNA polymerase II cis-regulatory region sequence-specific DNA binding"/>
    <property type="evidence" value="ECO:0007669"/>
    <property type="project" value="TreeGrafter"/>
</dbReference>
<evidence type="ECO:0000256" key="1">
    <source>
        <dbReference type="ARBA" id="ARBA00004123"/>
    </source>
</evidence>
<sequence>MAESPFKLRHPTDYHLQQQQHQYHHRHQQQQQQQVLMEDYPQQGGFLSPLLSDFDELDVKHNNRVIDMDIMSEESPSDYSSVLSNSHPPQSFLMDFHQKYNSADTLLSVSPQSPTLFNGPFSAPSQMGYLAALNQNTSMEDFESLQLQQQILTEKKRRRRESHNAVERRRRENINERIQELGTLLPDYMYEEITTHIGNNNKPNKGAILRKSVDHIKLLQQQVSSYKQRIQELESQLTTLTQPC</sequence>
<keyword evidence="4" id="KW-0804">Transcription</keyword>
<reference evidence="7" key="1">
    <citation type="journal article" date="2016" name="Proc. Natl. Acad. Sci. U.S.A.">
        <title>Lipid metabolic changes in an early divergent fungus govern the establishment of a mutualistic symbiosis with endobacteria.</title>
        <authorList>
            <person name="Lastovetsky O.A."/>
            <person name="Gaspar M.L."/>
            <person name="Mondo S.J."/>
            <person name="LaButti K.M."/>
            <person name="Sandor L."/>
            <person name="Grigoriev I.V."/>
            <person name="Henry S.A."/>
            <person name="Pawlowska T.E."/>
        </authorList>
    </citation>
    <scope>NUCLEOTIDE SEQUENCE [LARGE SCALE GENOMIC DNA]</scope>
    <source>
        <strain evidence="7">ATCC 52814</strain>
    </source>
</reference>
<evidence type="ECO:0000313" key="7">
    <source>
        <dbReference type="EMBL" id="ORE03227.1"/>
    </source>
</evidence>
<dbReference type="InterPro" id="IPR011598">
    <property type="entry name" value="bHLH_dom"/>
</dbReference>
<dbReference type="GO" id="GO:0005634">
    <property type="term" value="C:nucleus"/>
    <property type="evidence" value="ECO:0007669"/>
    <property type="project" value="UniProtKB-SubCell"/>
</dbReference>
<evidence type="ECO:0000256" key="2">
    <source>
        <dbReference type="ARBA" id="ARBA00023015"/>
    </source>
</evidence>
<dbReference type="Proteomes" id="UP000242414">
    <property type="component" value="Unassembled WGS sequence"/>
</dbReference>
<name>A0A1X0QTZ3_RHIZD</name>
<dbReference type="PANTHER" id="PTHR45776:SF2">
    <property type="entry name" value="MIP04163P"/>
    <property type="match status" value="1"/>
</dbReference>
<dbReference type="VEuPathDB" id="FungiDB:BCV72DRAFT_35589"/>
<keyword evidence="3 7" id="KW-0238">DNA-binding</keyword>
<proteinExistence type="predicted"/>
<organism evidence="7">
    <name type="scientific">Rhizopus microsporus var. microsporus</name>
    <dbReference type="NCBI Taxonomy" id="86635"/>
    <lineage>
        <taxon>Eukaryota</taxon>
        <taxon>Fungi</taxon>
        <taxon>Fungi incertae sedis</taxon>
        <taxon>Mucoromycota</taxon>
        <taxon>Mucoromycotina</taxon>
        <taxon>Mucoromycetes</taxon>
        <taxon>Mucorales</taxon>
        <taxon>Mucorineae</taxon>
        <taxon>Rhizopodaceae</taxon>
        <taxon>Rhizopus</taxon>
    </lineage>
</organism>
<dbReference type="PANTHER" id="PTHR45776">
    <property type="entry name" value="MIP04163P"/>
    <property type="match status" value="1"/>
</dbReference>
<evidence type="ECO:0000256" key="3">
    <source>
        <dbReference type="ARBA" id="ARBA00023125"/>
    </source>
</evidence>
<dbReference type="PROSITE" id="PS50888">
    <property type="entry name" value="BHLH"/>
    <property type="match status" value="1"/>
</dbReference>
<dbReference type="SUPFAM" id="SSF47459">
    <property type="entry name" value="HLH, helix-loop-helix DNA-binding domain"/>
    <property type="match status" value="1"/>
</dbReference>
<evidence type="ECO:0000256" key="4">
    <source>
        <dbReference type="ARBA" id="ARBA00023163"/>
    </source>
</evidence>
<accession>A0A1X0QTZ3</accession>
<dbReference type="OrthoDB" id="690068at2759"/>
<evidence type="ECO:0000259" key="6">
    <source>
        <dbReference type="PROSITE" id="PS50888"/>
    </source>
</evidence>
<dbReference type="AlphaFoldDB" id="A0A1X0QTZ3"/>
<dbReference type="Gene3D" id="4.10.280.10">
    <property type="entry name" value="Helix-loop-helix DNA-binding domain"/>
    <property type="match status" value="1"/>
</dbReference>
<gene>
    <name evidence="7" type="ORF">BCV72DRAFT_35589</name>
</gene>
<keyword evidence="5" id="KW-0539">Nucleus</keyword>
<keyword evidence="2" id="KW-0805">Transcription regulation</keyword>
<dbReference type="Pfam" id="PF00010">
    <property type="entry name" value="HLH"/>
    <property type="match status" value="1"/>
</dbReference>
<dbReference type="SMART" id="SM00353">
    <property type="entry name" value="HLH"/>
    <property type="match status" value="1"/>
</dbReference>
<evidence type="ECO:0000256" key="5">
    <source>
        <dbReference type="ARBA" id="ARBA00023242"/>
    </source>
</evidence>
<dbReference type="GO" id="GO:0000981">
    <property type="term" value="F:DNA-binding transcription factor activity, RNA polymerase II-specific"/>
    <property type="evidence" value="ECO:0007669"/>
    <property type="project" value="TreeGrafter"/>
</dbReference>
<protein>
    <submittedName>
        <fullName evidence="7">Helix-loop-helix DNA-binding protein</fullName>
    </submittedName>
</protein>